<evidence type="ECO:0000313" key="2">
    <source>
        <dbReference type="EMBL" id="MEK0247186.1"/>
    </source>
</evidence>
<protein>
    <submittedName>
        <fullName evidence="2">Phosphoglycolate phosphatase</fullName>
    </submittedName>
</protein>
<proteinExistence type="predicted"/>
<feature type="compositionally biased region" description="Polar residues" evidence="1">
    <location>
        <begin position="17"/>
        <end position="29"/>
    </location>
</feature>
<reference evidence="2 3" key="1">
    <citation type="submission" date="2024-03" db="EMBL/GenBank/DDBJ databases">
        <title>Two novel Raoultella species associated with bleeding cankers of broadleaf hosts, Raoultella scottia sp. nov. and Raoultella lignicola sp. nov.</title>
        <authorList>
            <person name="Brady C.L."/>
        </authorList>
    </citation>
    <scope>NUCLEOTIDE SEQUENCE [LARGE SCALE GENOMIC DNA]</scope>
    <source>
        <strain evidence="2 3">BAC 10a-01-01</strain>
    </source>
</reference>
<dbReference type="RefSeq" id="WP_331833753.1">
    <property type="nucleotide sequence ID" value="NZ_JARXNH020000046.1"/>
</dbReference>
<sequence>MDSWADTDKTYSGQGGTQIPNKQEPSQELQATGFAPTYFDERGNLVFGDGISAQVMNFILNDLYRKYSDLLSRVNS</sequence>
<organism evidence="2 3">
    <name type="scientific">Raoultella scottii</name>
    <dbReference type="NCBI Taxonomy" id="3040937"/>
    <lineage>
        <taxon>Bacteria</taxon>
        <taxon>Pseudomonadati</taxon>
        <taxon>Pseudomonadota</taxon>
        <taxon>Gammaproteobacteria</taxon>
        <taxon>Enterobacterales</taxon>
        <taxon>Enterobacteriaceae</taxon>
        <taxon>Klebsiella/Raoultella group</taxon>
        <taxon>Raoultella</taxon>
    </lineage>
</organism>
<dbReference type="Proteomes" id="UP001334005">
    <property type="component" value="Unassembled WGS sequence"/>
</dbReference>
<dbReference type="EMBL" id="JARXNH020000046">
    <property type="protein sequence ID" value="MEK0247186.1"/>
    <property type="molecule type" value="Genomic_DNA"/>
</dbReference>
<comment type="caution">
    <text evidence="2">The sequence shown here is derived from an EMBL/GenBank/DDBJ whole genome shotgun (WGS) entry which is preliminary data.</text>
</comment>
<accession>A0ABU8Z1M0</accession>
<feature type="region of interest" description="Disordered" evidence="1">
    <location>
        <begin position="1"/>
        <end position="29"/>
    </location>
</feature>
<keyword evidence="3" id="KW-1185">Reference proteome</keyword>
<evidence type="ECO:0000256" key="1">
    <source>
        <dbReference type="SAM" id="MobiDB-lite"/>
    </source>
</evidence>
<evidence type="ECO:0000313" key="3">
    <source>
        <dbReference type="Proteomes" id="UP001334005"/>
    </source>
</evidence>
<name>A0ABU8Z1M0_9ENTR</name>
<gene>
    <name evidence="2" type="ORF">QFI66_003460</name>
</gene>